<feature type="region of interest" description="Disordered" evidence="1">
    <location>
        <begin position="124"/>
        <end position="265"/>
    </location>
</feature>
<feature type="region of interest" description="Disordered" evidence="1">
    <location>
        <begin position="44"/>
        <end position="66"/>
    </location>
</feature>
<dbReference type="Proteomes" id="UP001190700">
    <property type="component" value="Unassembled WGS sequence"/>
</dbReference>
<feature type="region of interest" description="Disordered" evidence="1">
    <location>
        <begin position="302"/>
        <end position="361"/>
    </location>
</feature>
<comment type="caution">
    <text evidence="2">The sequence shown here is derived from an EMBL/GenBank/DDBJ whole genome shotgun (WGS) entry which is preliminary data.</text>
</comment>
<feature type="compositionally biased region" description="Low complexity" evidence="1">
    <location>
        <begin position="124"/>
        <end position="133"/>
    </location>
</feature>
<organism evidence="2 3">
    <name type="scientific">Cymbomonas tetramitiformis</name>
    <dbReference type="NCBI Taxonomy" id="36881"/>
    <lineage>
        <taxon>Eukaryota</taxon>
        <taxon>Viridiplantae</taxon>
        <taxon>Chlorophyta</taxon>
        <taxon>Pyramimonadophyceae</taxon>
        <taxon>Pyramimonadales</taxon>
        <taxon>Pyramimonadaceae</taxon>
        <taxon>Cymbomonas</taxon>
    </lineage>
</organism>
<feature type="compositionally biased region" description="Low complexity" evidence="1">
    <location>
        <begin position="331"/>
        <end position="342"/>
    </location>
</feature>
<reference evidence="2 3" key="1">
    <citation type="journal article" date="2015" name="Genome Biol. Evol.">
        <title>Comparative Genomics of a Bacterivorous Green Alga Reveals Evolutionary Causalities and Consequences of Phago-Mixotrophic Mode of Nutrition.</title>
        <authorList>
            <person name="Burns J.A."/>
            <person name="Paasch A."/>
            <person name="Narechania A."/>
            <person name="Kim E."/>
        </authorList>
    </citation>
    <scope>NUCLEOTIDE SEQUENCE [LARGE SCALE GENOMIC DNA]</scope>
    <source>
        <strain evidence="2 3">PLY_AMNH</strain>
    </source>
</reference>
<proteinExistence type="predicted"/>
<sequence length="435" mass="45736">MPSKKDRNECFGANDPNNLCVFCAKSDFKNPNCRDTHISRCKLNPKNGGKDGQTGKARVSSRGVRATRPKVELKKVVVHKPQHPSLTNEGFDSLAPCYEISGNDCRQAGKKTASLNLLTHSATATSAADAEASPGEQRLDEGKAESKAKPATLARGEAKDTSRVMVAPKGRDVGSAVSAATGEDGFRAPPNLVHTQHMASAEKIPPRNRKRENNQGLAERASSGSGMRRGHASATAGVRKDCRSPAVGITQGHASGGGNAEVGRKRERASVLEDHGNGGVSTEVGAEIAKVVTNAGGVRARRNAECSNGEKRTRVEEMRGGTAVPGERLNGGASAPAGTTSGKTVTAGDRHSGGADARVGEMGGRTWSGKYTGWETSKEDVTLGDAQWRGRCMRWRDGWEDGNAGGAAQWRGRCTGWGDEREDGSAAGAADWRAT</sequence>
<evidence type="ECO:0000313" key="2">
    <source>
        <dbReference type="EMBL" id="KAK3285115.1"/>
    </source>
</evidence>
<dbReference type="EMBL" id="LGRX02001959">
    <property type="protein sequence ID" value="KAK3285115.1"/>
    <property type="molecule type" value="Genomic_DNA"/>
</dbReference>
<name>A0AAE0GVC2_9CHLO</name>
<evidence type="ECO:0000256" key="1">
    <source>
        <dbReference type="SAM" id="MobiDB-lite"/>
    </source>
</evidence>
<feature type="compositionally biased region" description="Basic and acidic residues" evidence="1">
    <location>
        <begin position="137"/>
        <end position="148"/>
    </location>
</feature>
<keyword evidence="3" id="KW-1185">Reference proteome</keyword>
<protein>
    <submittedName>
        <fullName evidence="2">Uncharacterized protein</fullName>
    </submittedName>
</protein>
<accession>A0AAE0GVC2</accession>
<feature type="compositionally biased region" description="Basic and acidic residues" evidence="1">
    <location>
        <begin position="302"/>
        <end position="319"/>
    </location>
</feature>
<evidence type="ECO:0000313" key="3">
    <source>
        <dbReference type="Proteomes" id="UP001190700"/>
    </source>
</evidence>
<gene>
    <name evidence="2" type="ORF">CYMTET_7264</name>
</gene>
<dbReference type="AlphaFoldDB" id="A0AAE0GVC2"/>
<feature type="region of interest" description="Disordered" evidence="1">
    <location>
        <begin position="400"/>
        <end position="435"/>
    </location>
</feature>